<evidence type="ECO:0000256" key="1">
    <source>
        <dbReference type="ARBA" id="ARBA00001974"/>
    </source>
</evidence>
<keyword evidence="10" id="KW-1185">Reference proteome</keyword>
<dbReference type="eggNOG" id="arCOG04350">
    <property type="taxonomic scope" value="Archaea"/>
</dbReference>
<evidence type="ECO:0000256" key="5">
    <source>
        <dbReference type="RuleBase" id="RU362125"/>
    </source>
</evidence>
<dbReference type="PANTHER" id="PTHR43884:SF12">
    <property type="entry name" value="ISOVALERYL-COA DEHYDROGENASE, MITOCHONDRIAL-RELATED"/>
    <property type="match status" value="1"/>
</dbReference>
<evidence type="ECO:0000313" key="9">
    <source>
        <dbReference type="EMBL" id="BAN89700.1"/>
    </source>
</evidence>
<keyword evidence="5" id="KW-0560">Oxidoreductase</keyword>
<evidence type="ECO:0000313" key="10">
    <source>
        <dbReference type="Proteomes" id="UP000016887"/>
    </source>
</evidence>
<dbReference type="InterPro" id="IPR009075">
    <property type="entry name" value="AcylCo_DH/oxidase_C"/>
</dbReference>
<dbReference type="Gene3D" id="2.40.110.10">
    <property type="entry name" value="Butyryl-CoA Dehydrogenase, subunit A, domain 2"/>
    <property type="match status" value="1"/>
</dbReference>
<dbReference type="Gene3D" id="1.20.140.10">
    <property type="entry name" value="Butyryl-CoA Dehydrogenase, subunit A, domain 3"/>
    <property type="match status" value="1"/>
</dbReference>
<dbReference type="PANTHER" id="PTHR43884">
    <property type="entry name" value="ACYL-COA DEHYDROGENASE"/>
    <property type="match status" value="1"/>
</dbReference>
<feature type="domain" description="Acyl-CoA oxidase/dehydrogenase middle" evidence="7">
    <location>
        <begin position="132"/>
        <end position="208"/>
    </location>
</feature>
<dbReference type="GO" id="GO:0050660">
    <property type="term" value="F:flavin adenine dinucleotide binding"/>
    <property type="evidence" value="ECO:0007669"/>
    <property type="project" value="InterPro"/>
</dbReference>
<name>U3TCE4_9CREN</name>
<dbReference type="PIRSF" id="PIRSF016578">
    <property type="entry name" value="HsaA"/>
    <property type="match status" value="1"/>
</dbReference>
<dbReference type="Pfam" id="PF00441">
    <property type="entry name" value="Acyl-CoA_dh_1"/>
    <property type="match status" value="1"/>
</dbReference>
<dbReference type="GeneID" id="17109763"/>
<dbReference type="InterPro" id="IPR037069">
    <property type="entry name" value="AcylCoA_DH/ox_N_sf"/>
</dbReference>
<feature type="domain" description="Acyl-CoA dehydrogenase/oxidase N-terminal" evidence="8">
    <location>
        <begin position="16"/>
        <end position="125"/>
    </location>
</feature>
<protein>
    <submittedName>
        <fullName evidence="9">Acyl-CoA dehydrogenase</fullName>
    </submittedName>
</protein>
<dbReference type="STRING" id="1198449.ACAM_0231"/>
<dbReference type="Pfam" id="PF02770">
    <property type="entry name" value="Acyl-CoA_dh_M"/>
    <property type="match status" value="1"/>
</dbReference>
<keyword evidence="4 5" id="KW-0274">FAD</keyword>
<dbReference type="GO" id="GO:0003995">
    <property type="term" value="F:acyl-CoA dehydrogenase activity"/>
    <property type="evidence" value="ECO:0007669"/>
    <property type="project" value="TreeGrafter"/>
</dbReference>
<dbReference type="InterPro" id="IPR013786">
    <property type="entry name" value="AcylCoA_DH/ox_N"/>
</dbReference>
<dbReference type="RefSeq" id="WP_022540980.1">
    <property type="nucleotide sequence ID" value="NC_022521.1"/>
</dbReference>
<dbReference type="OrthoDB" id="275197at2157"/>
<organism evidence="9 10">
    <name type="scientific">Aeropyrum camini SY1 = JCM 12091</name>
    <dbReference type="NCBI Taxonomy" id="1198449"/>
    <lineage>
        <taxon>Archaea</taxon>
        <taxon>Thermoproteota</taxon>
        <taxon>Thermoprotei</taxon>
        <taxon>Desulfurococcales</taxon>
        <taxon>Desulfurococcaceae</taxon>
        <taxon>Aeropyrum</taxon>
    </lineage>
</organism>
<dbReference type="InterPro" id="IPR006091">
    <property type="entry name" value="Acyl-CoA_Oxase/DH_mid-dom"/>
</dbReference>
<accession>U3TCE4</accession>
<dbReference type="Pfam" id="PF02771">
    <property type="entry name" value="Acyl-CoA_dh_N"/>
    <property type="match status" value="1"/>
</dbReference>
<evidence type="ECO:0000259" key="7">
    <source>
        <dbReference type="Pfam" id="PF02770"/>
    </source>
</evidence>
<evidence type="ECO:0000259" key="6">
    <source>
        <dbReference type="Pfam" id="PF00441"/>
    </source>
</evidence>
<reference evidence="9 10" key="1">
    <citation type="journal article" date="2013" name="Appl. Environ. Microbiol.">
        <title>Variation of the Virus-Related Elements within Syntenic Genomes of the Hyperthermophilic Archaeon Aeropyrum.</title>
        <authorList>
            <person name="Daifuku T."/>
            <person name="Yoshida T."/>
            <person name="Kitamura T."/>
            <person name="Kawaichi S."/>
            <person name="Inoue T."/>
            <person name="Nomura K."/>
            <person name="Yoshida Y."/>
            <person name="Kuno S."/>
            <person name="Sako Y."/>
        </authorList>
    </citation>
    <scope>NUCLEOTIDE SEQUENCE [LARGE SCALE GENOMIC DNA]</scope>
    <source>
        <strain evidence="9 10">SY1</strain>
    </source>
</reference>
<evidence type="ECO:0000256" key="2">
    <source>
        <dbReference type="ARBA" id="ARBA00009347"/>
    </source>
</evidence>
<dbReference type="GO" id="GO:0033539">
    <property type="term" value="P:fatty acid beta-oxidation using acyl-CoA dehydrogenase"/>
    <property type="evidence" value="ECO:0007669"/>
    <property type="project" value="TreeGrafter"/>
</dbReference>
<dbReference type="KEGG" id="acj:ACAM_0231"/>
<dbReference type="InterPro" id="IPR009100">
    <property type="entry name" value="AcylCoA_DH/oxidase_NM_dom_sf"/>
</dbReference>
<dbReference type="CDD" id="cd00567">
    <property type="entry name" value="ACAD"/>
    <property type="match status" value="1"/>
</dbReference>
<keyword evidence="3 5" id="KW-0285">Flavoprotein</keyword>
<dbReference type="AlphaFoldDB" id="U3TCE4"/>
<dbReference type="EMBL" id="AP012489">
    <property type="protein sequence ID" value="BAN89700.1"/>
    <property type="molecule type" value="Genomic_DNA"/>
</dbReference>
<evidence type="ECO:0000259" key="8">
    <source>
        <dbReference type="Pfam" id="PF02771"/>
    </source>
</evidence>
<dbReference type="SUPFAM" id="SSF47203">
    <property type="entry name" value="Acyl-CoA dehydrogenase C-terminal domain-like"/>
    <property type="match status" value="1"/>
</dbReference>
<sequence>MENGFNLLPPDRAESIRLIQVSVRRLAEKFGSKYWMERDERREYPLEFVEALEKGGFMAANVPEEYGGAGYGLFEVAAILEELAATAGGTAASSSVHAAYFNAHILAKYGGESVKARYLSEIARGRLRFQVFAVTEPHSGFNTPRISTFARREGDYYILRGQKIFISRLRHSDLGIVAARVVPYEEAPRKTLGIALFLVDLREAKGRHLRFEDVPNNLRRFVDTSIVYIEDLPVPAENVLGDPMKGFYILMEEANAERAFIAAQCVGSGRWVIEKAVEYARERIVFPPDPIAKYQGIQYPLADAWLRLEAGDALKEKALHALESGAERRVAGYYANAAKYIACEACYQAARMAMWTMGGYGYSVEMDVERHWRGAELFAGVGQVSPHMILNFVATKVLGMPRSYGE</sequence>
<dbReference type="InterPro" id="IPR046373">
    <property type="entry name" value="Acyl-CoA_Oxase/DH_mid-dom_sf"/>
</dbReference>
<dbReference type="SUPFAM" id="SSF56645">
    <property type="entry name" value="Acyl-CoA dehydrogenase NM domain-like"/>
    <property type="match status" value="1"/>
</dbReference>
<dbReference type="Proteomes" id="UP000016887">
    <property type="component" value="Chromosome"/>
</dbReference>
<proteinExistence type="inferred from homology"/>
<evidence type="ECO:0000256" key="4">
    <source>
        <dbReference type="ARBA" id="ARBA00022827"/>
    </source>
</evidence>
<feature type="domain" description="Acyl-CoA dehydrogenase/oxidase C-terminal" evidence="6">
    <location>
        <begin position="245"/>
        <end position="378"/>
    </location>
</feature>
<gene>
    <name evidence="9" type="ORF">ACAM_0231</name>
</gene>
<dbReference type="Gene3D" id="1.10.540.10">
    <property type="entry name" value="Acyl-CoA dehydrogenase/oxidase, N-terminal domain"/>
    <property type="match status" value="1"/>
</dbReference>
<comment type="similarity">
    <text evidence="2 5">Belongs to the acyl-CoA dehydrogenase family.</text>
</comment>
<comment type="cofactor">
    <cofactor evidence="1 5">
        <name>FAD</name>
        <dbReference type="ChEBI" id="CHEBI:57692"/>
    </cofactor>
</comment>
<dbReference type="InterPro" id="IPR036250">
    <property type="entry name" value="AcylCo_DH-like_C"/>
</dbReference>
<evidence type="ECO:0000256" key="3">
    <source>
        <dbReference type="ARBA" id="ARBA00022630"/>
    </source>
</evidence>
<dbReference type="GO" id="GO:0046359">
    <property type="term" value="P:butyrate catabolic process"/>
    <property type="evidence" value="ECO:0007669"/>
    <property type="project" value="TreeGrafter"/>
</dbReference>